<gene>
    <name evidence="3" type="ORF">M406DRAFT_38137</name>
</gene>
<dbReference type="PANTHER" id="PTHR45642">
    <property type="entry name" value="GDSL ESTERASE/LIPASE EXL3"/>
    <property type="match status" value="1"/>
</dbReference>
<dbReference type="PANTHER" id="PTHR45642:SF139">
    <property type="entry name" value="SGNH HYDROLASE-TYPE ESTERASE DOMAIN-CONTAINING PROTEIN"/>
    <property type="match status" value="1"/>
</dbReference>
<dbReference type="SUPFAM" id="SSF52266">
    <property type="entry name" value="SGNH hydrolase"/>
    <property type="match status" value="1"/>
</dbReference>
<protein>
    <submittedName>
        <fullName evidence="3">Family 16 carbohydrate esterase</fullName>
    </submittedName>
</protein>
<name>A0A9P4Y3A3_CRYP1</name>
<dbReference type="Pfam" id="PF00657">
    <property type="entry name" value="Lipase_GDSL"/>
    <property type="match status" value="1"/>
</dbReference>
<dbReference type="RefSeq" id="XP_040776321.1">
    <property type="nucleotide sequence ID" value="XM_040924051.1"/>
</dbReference>
<evidence type="ECO:0000256" key="1">
    <source>
        <dbReference type="ARBA" id="ARBA00022729"/>
    </source>
</evidence>
<accession>A0A9P4Y3A3</accession>
<keyword evidence="1" id="KW-0732">Signal</keyword>
<dbReference type="InterPro" id="IPR036514">
    <property type="entry name" value="SGNH_hydro_sf"/>
</dbReference>
<evidence type="ECO:0000313" key="3">
    <source>
        <dbReference type="EMBL" id="KAF3765360.1"/>
    </source>
</evidence>
<evidence type="ECO:0000313" key="4">
    <source>
        <dbReference type="Proteomes" id="UP000803844"/>
    </source>
</evidence>
<dbReference type="GO" id="GO:0016788">
    <property type="term" value="F:hydrolase activity, acting on ester bonds"/>
    <property type="evidence" value="ECO:0007669"/>
    <property type="project" value="InterPro"/>
</dbReference>
<reference evidence="3" key="1">
    <citation type="journal article" date="2020" name="Phytopathology">
        <title>Genome sequence of the chestnut blight fungus Cryphonectria parasitica EP155: A fundamental resource for an archetypical invasive plant pathogen.</title>
        <authorList>
            <person name="Crouch J.A."/>
            <person name="Dawe A."/>
            <person name="Aerts A."/>
            <person name="Barry K."/>
            <person name="Churchill A.C.L."/>
            <person name="Grimwood J."/>
            <person name="Hillman B."/>
            <person name="Milgroom M.G."/>
            <person name="Pangilinan J."/>
            <person name="Smith M."/>
            <person name="Salamov A."/>
            <person name="Schmutz J."/>
            <person name="Yadav J."/>
            <person name="Grigoriev I.V."/>
            <person name="Nuss D."/>
        </authorList>
    </citation>
    <scope>NUCLEOTIDE SEQUENCE</scope>
    <source>
        <strain evidence="3">EP155</strain>
    </source>
</reference>
<organism evidence="3 4">
    <name type="scientific">Cryphonectria parasitica (strain ATCC 38755 / EP155)</name>
    <dbReference type="NCBI Taxonomy" id="660469"/>
    <lineage>
        <taxon>Eukaryota</taxon>
        <taxon>Fungi</taxon>
        <taxon>Dikarya</taxon>
        <taxon>Ascomycota</taxon>
        <taxon>Pezizomycotina</taxon>
        <taxon>Sordariomycetes</taxon>
        <taxon>Sordariomycetidae</taxon>
        <taxon>Diaporthales</taxon>
        <taxon>Cryphonectriaceae</taxon>
        <taxon>Cryphonectria-Endothia species complex</taxon>
        <taxon>Cryphonectria</taxon>
    </lineage>
</organism>
<comment type="caution">
    <text evidence="3">The sequence shown here is derived from an EMBL/GenBank/DDBJ whole genome shotgun (WGS) entry which is preliminary data.</text>
</comment>
<dbReference type="InterPro" id="IPR001087">
    <property type="entry name" value="GDSL"/>
</dbReference>
<feature type="non-terminal residue" evidence="3">
    <location>
        <position position="1"/>
    </location>
</feature>
<feature type="compositionally biased region" description="Polar residues" evidence="2">
    <location>
        <begin position="1"/>
        <end position="14"/>
    </location>
</feature>
<sequence length="267" mass="28920">SGDSYSQTGFNITTGPLPDASNPLGNPTFPGYTTSGGNNWIDNLITEYNLTLMLNYNFAYGGATTDSDLVAPYEPGVLSLIDQTTEFSDSIASHPSTTPWTSNNTLFGVWMGVNDVGNSYYESNVTDILDAIMVVYFDQLQIMYNAGARYFVLLSVPPIQETPFMLAYGADVDAEEAVIIDEYNNLLASNLANFTSTNAGVTAKIVNTTVSFQTAIDDPQAYGAANATCYDDDGTTCLWWNDYHPALAIHKLVAQQVAAAFQGIFFT</sequence>
<dbReference type="GeneID" id="63841180"/>
<keyword evidence="4" id="KW-1185">Reference proteome</keyword>
<feature type="region of interest" description="Disordered" evidence="2">
    <location>
        <begin position="1"/>
        <end position="29"/>
    </location>
</feature>
<dbReference type="Gene3D" id="3.40.50.1110">
    <property type="entry name" value="SGNH hydrolase"/>
    <property type="match status" value="1"/>
</dbReference>
<dbReference type="AlphaFoldDB" id="A0A9P4Y3A3"/>
<dbReference type="EMBL" id="MU032347">
    <property type="protein sequence ID" value="KAF3765360.1"/>
    <property type="molecule type" value="Genomic_DNA"/>
</dbReference>
<dbReference type="Proteomes" id="UP000803844">
    <property type="component" value="Unassembled WGS sequence"/>
</dbReference>
<dbReference type="InterPro" id="IPR050592">
    <property type="entry name" value="GDSL_lipolytic_enzyme"/>
</dbReference>
<dbReference type="CDD" id="cd01846">
    <property type="entry name" value="fatty_acyltransferase_like"/>
    <property type="match status" value="1"/>
</dbReference>
<proteinExistence type="predicted"/>
<evidence type="ECO:0000256" key="2">
    <source>
        <dbReference type="SAM" id="MobiDB-lite"/>
    </source>
</evidence>
<dbReference type="OrthoDB" id="1600564at2759"/>